<accession>A0A2W7RI36</accession>
<name>A0A2W7RI36_9BACT</name>
<dbReference type="Proteomes" id="UP000249720">
    <property type="component" value="Unassembled WGS sequence"/>
</dbReference>
<sequence>MANILFNQSENQSEKNQISTEKNIANMQDVNNKEYLQSINENKNSIFPDWDIFPPYEFINPRIKKQS</sequence>
<dbReference type="EMBL" id="QKZV01000011">
    <property type="protein sequence ID" value="PZX60054.1"/>
    <property type="molecule type" value="Genomic_DNA"/>
</dbReference>
<evidence type="ECO:0000313" key="2">
    <source>
        <dbReference type="Proteomes" id="UP000249720"/>
    </source>
</evidence>
<gene>
    <name evidence="1" type="ORF">LX80_02621</name>
</gene>
<keyword evidence="2" id="KW-1185">Reference proteome</keyword>
<proteinExistence type="predicted"/>
<evidence type="ECO:0000313" key="1">
    <source>
        <dbReference type="EMBL" id="PZX60054.1"/>
    </source>
</evidence>
<comment type="caution">
    <text evidence="1">The sequence shown here is derived from an EMBL/GenBank/DDBJ whole genome shotgun (WGS) entry which is preliminary data.</text>
</comment>
<protein>
    <submittedName>
        <fullName evidence="1">Uncharacterized protein</fullName>
    </submittedName>
</protein>
<dbReference type="AlphaFoldDB" id="A0A2W7RI36"/>
<dbReference type="RefSeq" id="WP_111297111.1">
    <property type="nucleotide sequence ID" value="NZ_QKZV01000011.1"/>
</dbReference>
<organism evidence="1 2">
    <name type="scientific">Hydrotalea sandarakina</name>
    <dbReference type="NCBI Taxonomy" id="1004304"/>
    <lineage>
        <taxon>Bacteria</taxon>
        <taxon>Pseudomonadati</taxon>
        <taxon>Bacteroidota</taxon>
        <taxon>Chitinophagia</taxon>
        <taxon>Chitinophagales</taxon>
        <taxon>Chitinophagaceae</taxon>
        <taxon>Hydrotalea</taxon>
    </lineage>
</organism>
<reference evidence="1 2" key="1">
    <citation type="submission" date="2018-06" db="EMBL/GenBank/DDBJ databases">
        <title>Genomic Encyclopedia of Archaeal and Bacterial Type Strains, Phase II (KMG-II): from individual species to whole genera.</title>
        <authorList>
            <person name="Goeker M."/>
        </authorList>
    </citation>
    <scope>NUCLEOTIDE SEQUENCE [LARGE SCALE GENOMIC DNA]</scope>
    <source>
        <strain evidence="1 2">DSM 23241</strain>
    </source>
</reference>